<sequence>MNSRVREPELLEDSANGGQWSALVLRCSTLEADAAAAFFLDARNAPLPLGLADQSLGLQTC</sequence>
<dbReference type="EMBL" id="LAQT01000035">
    <property type="protein sequence ID" value="KPC49802.1"/>
    <property type="molecule type" value="Genomic_DNA"/>
</dbReference>
<protein>
    <submittedName>
        <fullName evidence="1">Uncharacterized protein</fullName>
    </submittedName>
</protein>
<keyword evidence="2" id="KW-1185">Reference proteome</keyword>
<organism evidence="1 2">
    <name type="scientific">Amantichitinum ursilacus</name>
    <dbReference type="NCBI Taxonomy" id="857265"/>
    <lineage>
        <taxon>Bacteria</taxon>
        <taxon>Pseudomonadati</taxon>
        <taxon>Pseudomonadota</taxon>
        <taxon>Betaproteobacteria</taxon>
        <taxon>Neisseriales</taxon>
        <taxon>Chitinibacteraceae</taxon>
        <taxon>Amantichitinum</taxon>
    </lineage>
</organism>
<dbReference type="STRING" id="857265.WG78_19350"/>
<comment type="caution">
    <text evidence="1">The sequence shown here is derived from an EMBL/GenBank/DDBJ whole genome shotgun (WGS) entry which is preliminary data.</text>
</comment>
<dbReference type="RefSeq" id="WP_053939453.1">
    <property type="nucleotide sequence ID" value="NZ_LAQT01000035.1"/>
</dbReference>
<dbReference type="Proteomes" id="UP000037939">
    <property type="component" value="Unassembled WGS sequence"/>
</dbReference>
<name>A0A0N1JRS3_9NEIS</name>
<gene>
    <name evidence="1" type="ORF">WG78_19350</name>
</gene>
<dbReference type="AlphaFoldDB" id="A0A0N1JRS3"/>
<evidence type="ECO:0000313" key="2">
    <source>
        <dbReference type="Proteomes" id="UP000037939"/>
    </source>
</evidence>
<proteinExistence type="predicted"/>
<evidence type="ECO:0000313" key="1">
    <source>
        <dbReference type="EMBL" id="KPC49802.1"/>
    </source>
</evidence>
<accession>A0A0N1JRS3</accession>
<reference evidence="1 2" key="1">
    <citation type="submission" date="2015-07" db="EMBL/GenBank/DDBJ databases">
        <title>Draft genome sequence of the Amantichitinum ursilacus IGB-41, a new chitin-degrading bacterium.</title>
        <authorList>
            <person name="Kirstahler P."/>
            <person name="Guenther M."/>
            <person name="Grumaz C."/>
            <person name="Rupp S."/>
            <person name="Zibek S."/>
            <person name="Sohn K."/>
        </authorList>
    </citation>
    <scope>NUCLEOTIDE SEQUENCE [LARGE SCALE GENOMIC DNA]</scope>
    <source>
        <strain evidence="1 2">IGB-41</strain>
    </source>
</reference>